<dbReference type="GO" id="GO:0005886">
    <property type="term" value="C:plasma membrane"/>
    <property type="evidence" value="ECO:0007669"/>
    <property type="project" value="UniProtKB-SubCell"/>
</dbReference>
<dbReference type="InterPro" id="IPR013769">
    <property type="entry name" value="Band3_cytoplasmic_dom"/>
</dbReference>
<evidence type="ECO:0000256" key="5">
    <source>
        <dbReference type="ARBA" id="ARBA00022692"/>
    </source>
</evidence>
<reference evidence="13" key="3">
    <citation type="submission" date="2015-04" db="EMBL/GenBank/DDBJ databases">
        <authorList>
            <consortium name="FlyBase"/>
        </authorList>
    </citation>
    <scope>NUCLEOTIDE SEQUENCE</scope>
    <source>
        <strain evidence="13">W501</strain>
    </source>
</reference>
<feature type="domain" description="Band 3 cytoplasmic" evidence="12">
    <location>
        <begin position="453"/>
        <end position="625"/>
    </location>
</feature>
<feature type="transmembrane region" description="Helical" evidence="9">
    <location>
        <begin position="1130"/>
        <end position="1149"/>
    </location>
</feature>
<evidence type="ECO:0000313" key="13">
    <source>
        <dbReference type="EMBL" id="KMY98758.1"/>
    </source>
</evidence>
<dbReference type="PANTHER" id="PTHR11453:SF47">
    <property type="entry name" value="ANION EXCHANGE PROTEIN"/>
    <property type="match status" value="1"/>
</dbReference>
<proteinExistence type="inferred from homology"/>
<dbReference type="NCBIfam" id="TIGR00834">
    <property type="entry name" value="ae"/>
    <property type="match status" value="1"/>
</dbReference>
<feature type="transmembrane region" description="Helical" evidence="9">
    <location>
        <begin position="858"/>
        <end position="879"/>
    </location>
</feature>
<evidence type="ECO:0000256" key="8">
    <source>
        <dbReference type="ARBA" id="ARBA00023136"/>
    </source>
</evidence>
<dbReference type="Pfam" id="PF07565">
    <property type="entry name" value="Band_3_cyto"/>
    <property type="match status" value="2"/>
</dbReference>
<feature type="compositionally biased region" description="Basic and acidic residues" evidence="10">
    <location>
        <begin position="115"/>
        <end position="131"/>
    </location>
</feature>
<evidence type="ECO:0000256" key="4">
    <source>
        <dbReference type="ARBA" id="ARBA00022475"/>
    </source>
</evidence>
<dbReference type="SUPFAM" id="SSF55804">
    <property type="entry name" value="Phoshotransferase/anion transport protein"/>
    <property type="match status" value="1"/>
</dbReference>
<evidence type="ECO:0000256" key="6">
    <source>
        <dbReference type="ARBA" id="ARBA00022989"/>
    </source>
</evidence>
<dbReference type="Bgee" id="FBgn0189487">
    <property type="expression patterns" value="Expressed in adult organism and 3 other cell types or tissues"/>
</dbReference>
<feature type="region of interest" description="Disordered" evidence="10">
    <location>
        <begin position="681"/>
        <end position="710"/>
    </location>
</feature>
<keyword evidence="3 9" id="KW-0813">Transport</keyword>
<dbReference type="Proteomes" id="UP000035880">
    <property type="component" value="Chromosome 3L"/>
</dbReference>
<feature type="transmembrane region" description="Helical" evidence="9">
    <location>
        <begin position="1202"/>
        <end position="1219"/>
    </location>
</feature>
<dbReference type="PRINTS" id="PR01231">
    <property type="entry name" value="HCO3TRNSPORT"/>
</dbReference>
<dbReference type="EMBL" id="CM002912">
    <property type="protein sequence ID" value="KMY98758.1"/>
    <property type="molecule type" value="Genomic_DNA"/>
</dbReference>
<sequence>MSFSSASGRENNVRKLSFLGFNTKKKSGNEDPDEVLLDSEMDKVFAGNSARKDKFDVNTFQDNSQLPIGSRKKNSIRTNDLNIEEDSEYESQTEPLNNAQNYDDIPEDFPLVSERAGHGDHSDNSVDEKHVQFGGKKKIVVTPPSLSYDEQPTDQSHERKRRRSRHQYYRQRKFSHQDSVEPKNKLEENGDAGARRISVQPEDTALEEADLNELRSHRSDDPRALRRHKIHHSSIKLRELPQITISPFTNKKPEVDHSPHEIFVQLDELTGVGEDREWKETARWIKYEEDVEEGSDRWGKPHVASLSFHSLLNLRRCLETGVVLLDLNEKDLPAVAYRVVEQMVIEDLIDINDKPSVMRSLLLRHRHVNEHQGVLPFTKRKYNSYTSLQQLIPKSFLWMGADSSHQPYQQAQPPPRNLAKARRSICVTSSAPPTAAMLNVATATAAAAAIDHRRHSTMSYLGNLSGTDDKKIKIMPAAEIGGSKRSNELKIDMKDDMYSSSQEDLKKLQNDTILKRIPAGAEATTVLVGAVEFLEQPTIAFVRLSEGVLMPTLTEVPVPVRFMFVLLGPRNFDLDYHEVGRSISTLMANEHFHSIAYKADDRKDLLSAINEFLDDSIVLPPGNWDRHDLLPFEELKAKKDWIRTRKIKALQVKRDSEMIKIGKDEEKALLEKQTLGAIGFTIGGGDGGGDGDSDDDNGRKKKKPSPLEKTGRLWGGLRNDLKRRMPMYKSDILDGLNTETLAATIFMYFACLSTAITFGGLVSAKTNSWIGISETLISCSLVGIVFHCLSCQPLVIIGTTGPLLLFDEALMVFCTQHEFDFLSLRVYVGVWLIIIALTVSAFEGSVYVRLLTRFTQEIFSALITLIYIVETFMKLISIYKENPLLSDYNLPPPTLVAHEHATNGSLLNATASVTANITQMVMNISTTAMPIGPPPLPKNQPNTALFCTILTLATFVVAYYLKLFRNSHFLGRNARRALGDFGVPISIAIFVLVDYLVPAVYTEKLVVPEGLSPSDPSKRGWYIGFDTSSTWIPFACVVPALLVYILIFMESQISELIVDKPDRGLKKGSGLHWDIVLLCLLNCACGIFGMPWHCAATVRSVTHVSSVTIMSRTHAPGESPRIVDVKEQRLSGFFVCLMIGLSVLMAPLLRLIPMAVLFGVFLYMGVASMSGVQLFERIRLYFMPVKHYPPTPYVKRLRPWKLHLFTTIQVLCLVLLWTVKSSQFSLAFPFFLIMMVPIRQNLTKFYKPEEMQALDGSEMKKNDDDEPDFYEQTNLPA</sequence>
<feature type="compositionally biased region" description="Polar residues" evidence="10">
    <location>
        <begin position="92"/>
        <end position="101"/>
    </location>
</feature>
<feature type="compositionally biased region" description="Acidic residues" evidence="10">
    <location>
        <begin position="82"/>
        <end position="91"/>
    </location>
</feature>
<keyword evidence="8 9" id="KW-0472">Membrane</keyword>
<feature type="region of interest" description="Disordered" evidence="10">
    <location>
        <begin position="56"/>
        <end position="202"/>
    </location>
</feature>
<dbReference type="FunFam" id="3.40.930.10:FF:000043">
    <property type="match status" value="1"/>
</dbReference>
<dbReference type="GO" id="GO:0005452">
    <property type="term" value="F:solute:inorganic anion antiporter activity"/>
    <property type="evidence" value="ECO:0007669"/>
    <property type="project" value="InterPro"/>
</dbReference>
<feature type="transmembrane region" description="Helical" evidence="9">
    <location>
        <begin position="981"/>
        <end position="1001"/>
    </location>
</feature>
<evidence type="ECO:0000256" key="2">
    <source>
        <dbReference type="ARBA" id="ARBA00010993"/>
    </source>
</evidence>
<feature type="domain" description="Band 3 cytoplasmic" evidence="12">
    <location>
        <begin position="260"/>
        <end position="394"/>
    </location>
</feature>
<dbReference type="GO" id="GO:0008509">
    <property type="term" value="F:monoatomic anion transmembrane transporter activity"/>
    <property type="evidence" value="ECO:0007669"/>
    <property type="project" value="InterPro"/>
</dbReference>
<accession>A0A0J9RSK8</accession>
<keyword evidence="7 9" id="KW-0406">Ion transport</keyword>
<dbReference type="Gene3D" id="3.40.930.10">
    <property type="entry name" value="Mannitol-specific EII, Chain A"/>
    <property type="match status" value="1"/>
</dbReference>
<gene>
    <name evidence="13" type="primary">Dsim\GD17941</name>
    <name evidence="13" type="ORF">Dsimw501_GD17941</name>
</gene>
<keyword evidence="6 9" id="KW-1133">Transmembrane helix</keyword>
<feature type="compositionally biased region" description="Basic and acidic residues" evidence="10">
    <location>
        <begin position="175"/>
        <end position="188"/>
    </location>
</feature>
<comment type="similarity">
    <text evidence="2 9">Belongs to the anion exchanger (TC 2.A.31) family.</text>
</comment>
<feature type="region of interest" description="Disordered" evidence="10">
    <location>
        <begin position="1255"/>
        <end position="1277"/>
    </location>
</feature>
<organism evidence="13">
    <name type="scientific">Drosophila simulans</name>
    <name type="common">Fruit fly</name>
    <dbReference type="NCBI Taxonomy" id="7240"/>
    <lineage>
        <taxon>Eukaryota</taxon>
        <taxon>Metazoa</taxon>
        <taxon>Ecdysozoa</taxon>
        <taxon>Arthropoda</taxon>
        <taxon>Hexapoda</taxon>
        <taxon>Insecta</taxon>
        <taxon>Pterygota</taxon>
        <taxon>Neoptera</taxon>
        <taxon>Endopterygota</taxon>
        <taxon>Diptera</taxon>
        <taxon>Brachycera</taxon>
        <taxon>Muscomorpha</taxon>
        <taxon>Ephydroidea</taxon>
        <taxon>Drosophilidae</taxon>
        <taxon>Drosophila</taxon>
        <taxon>Sophophora</taxon>
    </lineage>
</organism>
<dbReference type="GO" id="GO:0051453">
    <property type="term" value="P:regulation of intracellular pH"/>
    <property type="evidence" value="ECO:0007669"/>
    <property type="project" value="TreeGrafter"/>
</dbReference>
<name>A0A0J9RSK8_DROSI</name>
<reference evidence="13" key="2">
    <citation type="submission" date="2014-06" db="EMBL/GenBank/DDBJ databases">
        <authorList>
            <person name="Hu T."/>
            <person name="Eisen M.B."/>
            <person name="Thornton K.R."/>
            <person name="Andolfatto P."/>
        </authorList>
    </citation>
    <scope>NUCLEOTIDE SEQUENCE</scope>
    <source>
        <strain evidence="13">W501</strain>
    </source>
</reference>
<dbReference type="FunFam" id="3.40.930.10:FF:000012">
    <property type="entry name" value="Anion exchange protein"/>
    <property type="match status" value="1"/>
</dbReference>
<evidence type="ECO:0000259" key="12">
    <source>
        <dbReference type="Pfam" id="PF07565"/>
    </source>
</evidence>
<feature type="domain" description="Bicarbonate transporter-like transmembrane" evidence="11">
    <location>
        <begin position="712"/>
        <end position="1257"/>
    </location>
</feature>
<feature type="transmembrane region" description="Helical" evidence="9">
    <location>
        <begin position="776"/>
        <end position="806"/>
    </location>
</feature>
<evidence type="ECO:0000256" key="3">
    <source>
        <dbReference type="ARBA" id="ARBA00022448"/>
    </source>
</evidence>
<evidence type="ECO:0000256" key="1">
    <source>
        <dbReference type="ARBA" id="ARBA00004651"/>
    </source>
</evidence>
<dbReference type="PANTHER" id="PTHR11453">
    <property type="entry name" value="ANION EXCHANGE PROTEIN"/>
    <property type="match status" value="1"/>
</dbReference>
<feature type="transmembrane region" description="Helical" evidence="9">
    <location>
        <begin position="1021"/>
        <end position="1047"/>
    </location>
</feature>
<evidence type="ECO:0000256" key="7">
    <source>
        <dbReference type="ARBA" id="ARBA00023065"/>
    </source>
</evidence>
<keyword evidence="5 9" id="KW-0812">Transmembrane</keyword>
<dbReference type="FunFam" id="1.10.287.570:FF:000001">
    <property type="entry name" value="Anion exchange protein"/>
    <property type="match status" value="1"/>
</dbReference>
<dbReference type="Pfam" id="PF00955">
    <property type="entry name" value="HCO3_cotransp"/>
    <property type="match status" value="1"/>
</dbReference>
<comment type="subcellular location">
    <subcellularLocation>
        <location evidence="1">Cell membrane</location>
        <topology evidence="1">Multi-pass membrane protein</topology>
    </subcellularLocation>
    <subcellularLocation>
        <location evidence="9">Membrane</location>
        <topology evidence="9">Multi-pass membrane protein</topology>
    </subcellularLocation>
</comment>
<feature type="transmembrane region" description="Helical" evidence="9">
    <location>
        <begin position="1155"/>
        <end position="1175"/>
    </location>
</feature>
<evidence type="ECO:0000259" key="11">
    <source>
        <dbReference type="Pfam" id="PF00955"/>
    </source>
</evidence>
<feature type="compositionally biased region" description="Polar residues" evidence="10">
    <location>
        <begin position="58"/>
        <end position="67"/>
    </location>
</feature>
<dbReference type="InterPro" id="IPR011531">
    <property type="entry name" value="HCO3_transpt-like_TM_dom"/>
</dbReference>
<dbReference type="GO" id="GO:0015701">
    <property type="term" value="P:bicarbonate transport"/>
    <property type="evidence" value="ECO:0007669"/>
    <property type="project" value="TreeGrafter"/>
</dbReference>
<feature type="transmembrane region" description="Helical" evidence="9">
    <location>
        <begin position="745"/>
        <end position="764"/>
    </location>
</feature>
<evidence type="ECO:0000256" key="9">
    <source>
        <dbReference type="RuleBase" id="RU362035"/>
    </source>
</evidence>
<dbReference type="AlphaFoldDB" id="A0A0J9RSK8"/>
<dbReference type="InterPro" id="IPR003020">
    <property type="entry name" value="HCO3_transpt_euk"/>
</dbReference>
<reference evidence="13" key="1">
    <citation type="journal article" date="2013" name="Genome Res.">
        <title>A second-generation assembly of the Drosophila simulans genome provides new insights into patterns of lineage-specific divergence.</title>
        <authorList>
            <person name="Hu T.T."/>
            <person name="Eisen M.B."/>
            <person name="Thornton K.R."/>
            <person name="Andolfatto P."/>
        </authorList>
    </citation>
    <scope>NUCLEOTIDE SEQUENCE [LARGE SCALE GENOMIC DNA]</scope>
    <source>
        <strain evidence="13">W501</strain>
    </source>
</reference>
<feature type="compositionally biased region" description="Polar residues" evidence="10">
    <location>
        <begin position="144"/>
        <end position="154"/>
    </location>
</feature>
<evidence type="ECO:0000256" key="10">
    <source>
        <dbReference type="SAM" id="MobiDB-lite"/>
    </source>
</evidence>
<feature type="transmembrane region" description="Helical" evidence="9">
    <location>
        <begin position="1225"/>
        <end position="1242"/>
    </location>
</feature>
<dbReference type="InterPro" id="IPR016152">
    <property type="entry name" value="PTrfase/Anion_transptr"/>
</dbReference>
<protein>
    <recommendedName>
        <fullName evidence="9">Anion exchange protein</fullName>
    </recommendedName>
</protein>
<feature type="compositionally biased region" description="Basic residues" evidence="10">
    <location>
        <begin position="158"/>
        <end position="174"/>
    </location>
</feature>
<feature type="transmembrane region" description="Helical" evidence="9">
    <location>
        <begin position="826"/>
        <end position="846"/>
    </location>
</feature>
<dbReference type="Gene3D" id="1.10.287.570">
    <property type="entry name" value="Helical hairpin bin"/>
    <property type="match status" value="1"/>
</dbReference>
<feature type="transmembrane region" description="Helical" evidence="9">
    <location>
        <begin position="943"/>
        <end position="961"/>
    </location>
</feature>
<keyword evidence="4" id="KW-1003">Cell membrane</keyword>
<dbReference type="OrthoDB" id="1735926at2759"/>